<evidence type="ECO:0000313" key="1">
    <source>
        <dbReference type="EMBL" id="MBS8267058.1"/>
    </source>
</evidence>
<accession>A0A944CPL3</accession>
<keyword evidence="2" id="KW-1185">Reference proteome</keyword>
<dbReference type="EMBL" id="QTKX01000007">
    <property type="protein sequence ID" value="MBS8267058.1"/>
    <property type="molecule type" value="Genomic_DNA"/>
</dbReference>
<reference evidence="1 2" key="1">
    <citation type="journal article" date="2021" name="Microorganisms">
        <title>Bacterial Dimethylsulfoniopropionate Biosynthesis in the East China Sea.</title>
        <authorList>
            <person name="Liu J."/>
            <person name="Zhang Y."/>
            <person name="Liu J."/>
            <person name="Zhong H."/>
            <person name="Williams B.T."/>
            <person name="Zheng Y."/>
            <person name="Curson A.R.J."/>
            <person name="Sun C."/>
            <person name="Sun H."/>
            <person name="Song D."/>
            <person name="Wagner Mackenzie B."/>
            <person name="Bermejo Martinez A."/>
            <person name="Todd J.D."/>
            <person name="Zhang X.H."/>
        </authorList>
    </citation>
    <scope>NUCLEOTIDE SEQUENCE [LARGE SCALE GENOMIC DNA]</scope>
    <source>
        <strain evidence="1 2">ESS08</strain>
    </source>
</reference>
<organism evidence="1 2">
    <name type="scientific">Mesobacillus boroniphilus</name>
    <dbReference type="NCBI Taxonomy" id="308892"/>
    <lineage>
        <taxon>Bacteria</taxon>
        <taxon>Bacillati</taxon>
        <taxon>Bacillota</taxon>
        <taxon>Bacilli</taxon>
        <taxon>Bacillales</taxon>
        <taxon>Bacillaceae</taxon>
        <taxon>Mesobacillus</taxon>
    </lineage>
</organism>
<gene>
    <name evidence="1" type="ORF">DYI25_21935</name>
</gene>
<dbReference type="AlphaFoldDB" id="A0A944CPL3"/>
<comment type="caution">
    <text evidence="1">The sequence shown here is derived from an EMBL/GenBank/DDBJ whole genome shotgun (WGS) entry which is preliminary data.</text>
</comment>
<proteinExistence type="predicted"/>
<dbReference type="Proteomes" id="UP000761411">
    <property type="component" value="Unassembled WGS sequence"/>
</dbReference>
<evidence type="ECO:0000313" key="2">
    <source>
        <dbReference type="Proteomes" id="UP000761411"/>
    </source>
</evidence>
<protein>
    <submittedName>
        <fullName evidence="1">Uncharacterized protein</fullName>
    </submittedName>
</protein>
<name>A0A944CPL3_9BACI</name>
<sequence length="82" mass="10268">MCPFVYSHYVKKFIDDILFSEICRLLAKMFIYSQKLRFYSQIFYYLFANWKKYIDNCQFLFPDLHLFHRKKVPIKNQDFLFT</sequence>